<dbReference type="GO" id="GO:0005634">
    <property type="term" value="C:nucleus"/>
    <property type="evidence" value="ECO:0007669"/>
    <property type="project" value="TreeGrafter"/>
</dbReference>
<feature type="compositionally biased region" description="Polar residues" evidence="2">
    <location>
        <begin position="43"/>
        <end position="55"/>
    </location>
</feature>
<dbReference type="PANTHER" id="PTHR31662">
    <property type="entry name" value="BNAANNG10740D PROTEIN-RELATED"/>
    <property type="match status" value="1"/>
</dbReference>
<dbReference type="Pfam" id="PF04504">
    <property type="entry name" value="GeBP-like_DBD"/>
    <property type="match status" value="1"/>
</dbReference>
<evidence type="ECO:0000256" key="2">
    <source>
        <dbReference type="SAM" id="MobiDB-lite"/>
    </source>
</evidence>
<feature type="compositionally biased region" description="Polar residues" evidence="2">
    <location>
        <begin position="339"/>
        <end position="355"/>
    </location>
</feature>
<dbReference type="AlphaFoldDB" id="A0AAD8WKE5"/>
<name>A0AAD8WKE5_LOLMU</name>
<feature type="compositionally biased region" description="Low complexity" evidence="2">
    <location>
        <begin position="147"/>
        <end position="157"/>
    </location>
</feature>
<evidence type="ECO:0000313" key="5">
    <source>
        <dbReference type="Proteomes" id="UP001231189"/>
    </source>
</evidence>
<comment type="caution">
    <text evidence="4">The sequence shown here is derived from an EMBL/GenBank/DDBJ whole genome shotgun (WGS) entry which is preliminary data.</text>
</comment>
<dbReference type="InterPro" id="IPR053932">
    <property type="entry name" value="GeBP-like_DBD"/>
</dbReference>
<feature type="region of interest" description="Disordered" evidence="2">
    <location>
        <begin position="261"/>
        <end position="282"/>
    </location>
</feature>
<feature type="compositionally biased region" description="Acidic residues" evidence="2">
    <location>
        <begin position="56"/>
        <end position="71"/>
    </location>
</feature>
<evidence type="ECO:0000256" key="1">
    <source>
        <dbReference type="ARBA" id="ARBA00010820"/>
    </source>
</evidence>
<feature type="compositionally biased region" description="Basic and acidic residues" evidence="2">
    <location>
        <begin position="319"/>
        <end position="328"/>
    </location>
</feature>
<feature type="compositionally biased region" description="Basic and acidic residues" evidence="2">
    <location>
        <begin position="356"/>
        <end position="365"/>
    </location>
</feature>
<feature type="region of interest" description="Disordered" evidence="2">
    <location>
        <begin position="297"/>
        <end position="469"/>
    </location>
</feature>
<feature type="compositionally biased region" description="Acidic residues" evidence="2">
    <location>
        <begin position="26"/>
        <end position="37"/>
    </location>
</feature>
<feature type="compositionally biased region" description="Pro residues" evidence="2">
    <location>
        <begin position="9"/>
        <end position="20"/>
    </location>
</feature>
<keyword evidence="5" id="KW-1185">Reference proteome</keyword>
<feature type="compositionally biased region" description="Polar residues" evidence="2">
    <location>
        <begin position="400"/>
        <end position="418"/>
    </location>
</feature>
<sequence>MARKRRASPSPPPPPPAPTPPREESSSSEEEEEEEEAAPATQKAPQNPKPASTAASDDDSSDGDDEEESSDPEIGAQAFQLRQVARSPGKPSAAASKPRSGADSSPVQKKAARKLKADAGAGKKKRQAAESPPSGKAKKAKTDAEKAAAAPEPALPGKAKKKARPEKASSEPNPSSSKGKKHKALAEEDAPDHSPSSKPASRQRWTTADEIKVLEALASHTKTNGTEPSADDLIAALGDSLERKSCSKSDVYEKVRKLKRRHEAAAKKVASTGTLPGNEDELRKFNLSEAVWGERANKVAAAPVSQNEGASSKSKKGRTNKEKADGHSEPAGTAKETASAVNENVGTLTGSSKGQATKEKVDGDIKGSLSKKATTADTPVKSKKRGNHKELKDHAKAGTTKETTSSAATQNGSTSVRSKSGKSDSKEKRNRDAESLGPKEATAVTQNGGTLSLLKNGGTHEEKMDTDPNVKSMRKGFEELQNLYPNLTSYVESIQAQHPCGETMKRAFGFIAEDKACALESKIKKQRVAEMKMENRRADTKKEVTNMLIRLLD</sequence>
<feature type="region of interest" description="Disordered" evidence="2">
    <location>
        <begin position="1"/>
        <end position="208"/>
    </location>
</feature>
<protein>
    <recommendedName>
        <fullName evidence="3">Glabrous enhancer-binding protein-like DBD domain-containing protein</fullName>
    </recommendedName>
</protein>
<feature type="compositionally biased region" description="Basic and acidic residues" evidence="2">
    <location>
        <begin position="458"/>
        <end position="468"/>
    </location>
</feature>
<proteinExistence type="inferred from homology"/>
<dbReference type="InterPro" id="IPR007592">
    <property type="entry name" value="GEBP"/>
</dbReference>
<dbReference type="EMBL" id="JAUUTY010000003">
    <property type="protein sequence ID" value="KAK1665604.1"/>
    <property type="molecule type" value="Genomic_DNA"/>
</dbReference>
<reference evidence="4" key="1">
    <citation type="submission" date="2023-07" db="EMBL/GenBank/DDBJ databases">
        <title>A chromosome-level genome assembly of Lolium multiflorum.</title>
        <authorList>
            <person name="Chen Y."/>
            <person name="Copetti D."/>
            <person name="Kolliker R."/>
            <person name="Studer B."/>
        </authorList>
    </citation>
    <scope>NUCLEOTIDE SEQUENCE</scope>
    <source>
        <strain evidence="4">02402/16</strain>
        <tissue evidence="4">Leaf</tissue>
    </source>
</reference>
<dbReference type="PANTHER" id="PTHR31662:SF10">
    <property type="entry name" value="OS02G0288200 PROTEIN"/>
    <property type="match status" value="1"/>
</dbReference>
<feature type="compositionally biased region" description="Polar residues" evidence="2">
    <location>
        <begin position="194"/>
        <end position="206"/>
    </location>
</feature>
<feature type="compositionally biased region" description="Basic and acidic residues" evidence="2">
    <location>
        <begin position="421"/>
        <end position="434"/>
    </location>
</feature>
<evidence type="ECO:0000259" key="3">
    <source>
        <dbReference type="Pfam" id="PF04504"/>
    </source>
</evidence>
<evidence type="ECO:0000313" key="4">
    <source>
        <dbReference type="EMBL" id="KAK1665604.1"/>
    </source>
</evidence>
<dbReference type="GO" id="GO:0006355">
    <property type="term" value="P:regulation of DNA-templated transcription"/>
    <property type="evidence" value="ECO:0007669"/>
    <property type="project" value="InterPro"/>
</dbReference>
<accession>A0AAD8WKE5</accession>
<gene>
    <name evidence="4" type="ORF">QYE76_053763</name>
</gene>
<feature type="domain" description="Glabrous enhancer-binding protein-like DBD" evidence="3">
    <location>
        <begin position="203"/>
        <end position="293"/>
    </location>
</feature>
<dbReference type="Proteomes" id="UP001231189">
    <property type="component" value="Unassembled WGS sequence"/>
</dbReference>
<comment type="similarity">
    <text evidence="1">Belongs to the GeBP family.</text>
</comment>
<organism evidence="4 5">
    <name type="scientific">Lolium multiflorum</name>
    <name type="common">Italian ryegrass</name>
    <name type="synonym">Lolium perenne subsp. multiflorum</name>
    <dbReference type="NCBI Taxonomy" id="4521"/>
    <lineage>
        <taxon>Eukaryota</taxon>
        <taxon>Viridiplantae</taxon>
        <taxon>Streptophyta</taxon>
        <taxon>Embryophyta</taxon>
        <taxon>Tracheophyta</taxon>
        <taxon>Spermatophyta</taxon>
        <taxon>Magnoliopsida</taxon>
        <taxon>Liliopsida</taxon>
        <taxon>Poales</taxon>
        <taxon>Poaceae</taxon>
        <taxon>BOP clade</taxon>
        <taxon>Pooideae</taxon>
        <taxon>Poodae</taxon>
        <taxon>Poeae</taxon>
        <taxon>Poeae Chloroplast Group 2 (Poeae type)</taxon>
        <taxon>Loliodinae</taxon>
        <taxon>Loliinae</taxon>
        <taxon>Lolium</taxon>
    </lineage>
</organism>